<organism evidence="3 4">
    <name type="scientific">Flectobacillus roseus</name>
    <dbReference type="NCBI Taxonomy" id="502259"/>
    <lineage>
        <taxon>Bacteria</taxon>
        <taxon>Pseudomonadati</taxon>
        <taxon>Bacteroidota</taxon>
        <taxon>Cytophagia</taxon>
        <taxon>Cytophagales</taxon>
        <taxon>Flectobacillaceae</taxon>
        <taxon>Flectobacillus</taxon>
    </lineage>
</organism>
<dbReference type="Proteomes" id="UP001236507">
    <property type="component" value="Unassembled WGS sequence"/>
</dbReference>
<dbReference type="InterPro" id="IPR046877">
    <property type="entry name" value="NARF"/>
</dbReference>
<feature type="coiled-coil region" evidence="1">
    <location>
        <begin position="44"/>
        <end position="71"/>
    </location>
</feature>
<feature type="domain" description="Nucleotidyltransferase-Associated Rossmannoid Fold" evidence="2">
    <location>
        <begin position="130"/>
        <end position="237"/>
    </location>
</feature>
<keyword evidence="4" id="KW-1185">Reference proteome</keyword>
<evidence type="ECO:0000256" key="1">
    <source>
        <dbReference type="SAM" id="Coils"/>
    </source>
</evidence>
<reference evidence="3 4" key="1">
    <citation type="submission" date="2023-05" db="EMBL/GenBank/DDBJ databases">
        <title>Novel species of genus Flectobacillus isolated from stream in China.</title>
        <authorList>
            <person name="Lu H."/>
        </authorList>
    </citation>
    <scope>NUCLEOTIDE SEQUENCE [LARGE SCALE GENOMIC DNA]</scope>
    <source>
        <strain evidence="3 4">KCTC 42575</strain>
    </source>
</reference>
<accession>A0ABT6Y5U2</accession>
<sequence length="237" mass="27575">MRTKYSMLLICLVLITHIKSFSKVDSIRIQNLETKVGEIGDRKLKYINEDLERIQKKLKEAEGTIEKHDDLYQNCILFLSFLSTLGIGGWLWIKDKAKEKVEEVIRDESSTLSKISSDVKRDIDIRQKTKILIFTNGDIQDDTLKLLLRRNSFKEIFSMEFNKQIDASQYDLIIFSESVEMNKIVEFLKSSSKDVKYFYFGSSLFPDDIAKSFDYKVSSSKFPSQVIGNIMNLLKYN</sequence>
<protein>
    <recommendedName>
        <fullName evidence="2">Nucleotidyltransferase-Associated Rossmannoid Fold domain-containing protein</fullName>
    </recommendedName>
</protein>
<keyword evidence="1" id="KW-0175">Coiled coil</keyword>
<comment type="caution">
    <text evidence="3">The sequence shown here is derived from an EMBL/GenBank/DDBJ whole genome shotgun (WGS) entry which is preliminary data.</text>
</comment>
<evidence type="ECO:0000259" key="2">
    <source>
        <dbReference type="Pfam" id="PF20299"/>
    </source>
</evidence>
<gene>
    <name evidence="3" type="ORF">QM524_06945</name>
</gene>
<evidence type="ECO:0000313" key="3">
    <source>
        <dbReference type="EMBL" id="MDI9858937.1"/>
    </source>
</evidence>
<dbReference type="RefSeq" id="WP_283344005.1">
    <property type="nucleotide sequence ID" value="NZ_JASHIF010000004.1"/>
</dbReference>
<dbReference type="EMBL" id="JASHIF010000004">
    <property type="protein sequence ID" value="MDI9858937.1"/>
    <property type="molecule type" value="Genomic_DNA"/>
</dbReference>
<name>A0ABT6Y5U2_9BACT</name>
<dbReference type="Pfam" id="PF20299">
    <property type="entry name" value="NARF"/>
    <property type="match status" value="1"/>
</dbReference>
<evidence type="ECO:0000313" key="4">
    <source>
        <dbReference type="Proteomes" id="UP001236507"/>
    </source>
</evidence>
<proteinExistence type="predicted"/>